<keyword evidence="1" id="KW-1133">Transmembrane helix</keyword>
<name>A0A382LCQ6_9ZZZZ</name>
<keyword evidence="1" id="KW-0812">Transmembrane</keyword>
<feature type="transmembrane region" description="Helical" evidence="1">
    <location>
        <begin position="24"/>
        <end position="43"/>
    </location>
</feature>
<evidence type="ECO:0000256" key="1">
    <source>
        <dbReference type="SAM" id="Phobius"/>
    </source>
</evidence>
<reference evidence="2" key="1">
    <citation type="submission" date="2018-05" db="EMBL/GenBank/DDBJ databases">
        <authorList>
            <person name="Lanie J.A."/>
            <person name="Ng W.-L."/>
            <person name="Kazmierczak K.M."/>
            <person name="Andrzejewski T.M."/>
            <person name="Davidsen T.M."/>
            <person name="Wayne K.J."/>
            <person name="Tettelin H."/>
            <person name="Glass J.I."/>
            <person name="Rusch D."/>
            <person name="Podicherti R."/>
            <person name="Tsui H.-C.T."/>
            <person name="Winkler M.E."/>
        </authorList>
    </citation>
    <scope>NUCLEOTIDE SEQUENCE</scope>
</reference>
<proteinExistence type="predicted"/>
<accession>A0A382LCQ6</accession>
<protein>
    <submittedName>
        <fullName evidence="2">Uncharacterized protein</fullName>
    </submittedName>
</protein>
<organism evidence="2">
    <name type="scientific">marine metagenome</name>
    <dbReference type="NCBI Taxonomy" id="408172"/>
    <lineage>
        <taxon>unclassified sequences</taxon>
        <taxon>metagenomes</taxon>
        <taxon>ecological metagenomes</taxon>
    </lineage>
</organism>
<feature type="non-terminal residue" evidence="2">
    <location>
        <position position="92"/>
    </location>
</feature>
<dbReference type="AlphaFoldDB" id="A0A382LCQ6"/>
<keyword evidence="1" id="KW-0472">Membrane</keyword>
<dbReference type="EMBL" id="UINC01085260">
    <property type="protein sequence ID" value="SVC32641.1"/>
    <property type="molecule type" value="Genomic_DNA"/>
</dbReference>
<gene>
    <name evidence="2" type="ORF">METZ01_LOCUS285495</name>
</gene>
<sequence>MAWDLVNLSAQVLTKVLPFRCMEWMLSACMVSFCLMFANCASLPENAPANRLREAERALKAKEIDKETYLRTVIRAEFEQGRDKFEQRRSLM</sequence>
<evidence type="ECO:0000313" key="2">
    <source>
        <dbReference type="EMBL" id="SVC32641.1"/>
    </source>
</evidence>